<evidence type="ECO:0000259" key="12">
    <source>
        <dbReference type="SMART" id="SM00079"/>
    </source>
</evidence>
<dbReference type="Gene3D" id="3.40.190.10">
    <property type="entry name" value="Periplasmic binding protein-like II"/>
    <property type="match status" value="1"/>
</dbReference>
<evidence type="ECO:0000256" key="8">
    <source>
        <dbReference type="ARBA" id="ARBA00023170"/>
    </source>
</evidence>
<feature type="domain" description="Ionotropic glutamate receptor C-terminal" evidence="12">
    <location>
        <begin position="1"/>
        <end position="128"/>
    </location>
</feature>
<keyword evidence="8" id="KW-0675">Receptor</keyword>
<dbReference type="InterPro" id="IPR015683">
    <property type="entry name" value="Ionotropic_Glu_rcpt"/>
</dbReference>
<keyword evidence="4" id="KW-0812">Transmembrane</keyword>
<evidence type="ECO:0000313" key="14">
    <source>
        <dbReference type="Proteomes" id="UP000759131"/>
    </source>
</evidence>
<evidence type="ECO:0000256" key="6">
    <source>
        <dbReference type="ARBA" id="ARBA00023065"/>
    </source>
</evidence>
<dbReference type="EMBL" id="CAJPIZ010055381">
    <property type="protein sequence ID" value="CAG2123227.1"/>
    <property type="molecule type" value="Genomic_DNA"/>
</dbReference>
<comment type="subcellular location">
    <subcellularLocation>
        <location evidence="1">Membrane</location>
        <topology evidence="1">Multi-pass membrane protein</topology>
    </subcellularLocation>
</comment>
<dbReference type="EMBL" id="OC909956">
    <property type="protein sequence ID" value="CAD7651084.1"/>
    <property type="molecule type" value="Genomic_DNA"/>
</dbReference>
<feature type="non-terminal residue" evidence="13">
    <location>
        <position position="128"/>
    </location>
</feature>
<evidence type="ECO:0000256" key="10">
    <source>
        <dbReference type="ARBA" id="ARBA00023286"/>
    </source>
</evidence>
<evidence type="ECO:0000256" key="7">
    <source>
        <dbReference type="ARBA" id="ARBA00023136"/>
    </source>
</evidence>
<keyword evidence="11" id="KW-0407">Ion channel</keyword>
<dbReference type="GO" id="GO:0016020">
    <property type="term" value="C:membrane"/>
    <property type="evidence" value="ECO:0007669"/>
    <property type="project" value="UniProtKB-SubCell"/>
</dbReference>
<gene>
    <name evidence="13" type="ORF">OSB1V03_LOCUS23172</name>
</gene>
<dbReference type="OrthoDB" id="6515902at2759"/>
<dbReference type="Proteomes" id="UP000759131">
    <property type="component" value="Unassembled WGS sequence"/>
</dbReference>
<keyword evidence="14" id="KW-1185">Reference proteome</keyword>
<keyword evidence="9" id="KW-0325">Glycoprotein</keyword>
<accession>A0A7R9M040</accession>
<dbReference type="GO" id="GO:0015276">
    <property type="term" value="F:ligand-gated monoatomic ion channel activity"/>
    <property type="evidence" value="ECO:0007669"/>
    <property type="project" value="InterPro"/>
</dbReference>
<keyword evidence="3" id="KW-0813">Transport</keyword>
<dbReference type="AlphaFoldDB" id="A0A7R9M040"/>
<evidence type="ECO:0000256" key="3">
    <source>
        <dbReference type="ARBA" id="ARBA00022448"/>
    </source>
</evidence>
<keyword evidence="6" id="KW-0406">Ion transport</keyword>
<keyword evidence="10" id="KW-1071">Ligand-gated ion channel</keyword>
<dbReference type="SUPFAM" id="SSF53850">
    <property type="entry name" value="Periplasmic binding protein-like II"/>
    <property type="match status" value="1"/>
</dbReference>
<evidence type="ECO:0000256" key="1">
    <source>
        <dbReference type="ARBA" id="ARBA00004141"/>
    </source>
</evidence>
<dbReference type="FunFam" id="3.40.190.10:FF:000010">
    <property type="entry name" value="glutamate receptor ionotropic, NMDA 1 isoform X1"/>
    <property type="match status" value="1"/>
</dbReference>
<evidence type="ECO:0000256" key="4">
    <source>
        <dbReference type="ARBA" id="ARBA00022692"/>
    </source>
</evidence>
<proteinExistence type="inferred from homology"/>
<dbReference type="InterPro" id="IPR001320">
    <property type="entry name" value="Iontro_rcpt_C"/>
</dbReference>
<evidence type="ECO:0000313" key="13">
    <source>
        <dbReference type="EMBL" id="CAD7651084.1"/>
    </source>
</evidence>
<evidence type="ECO:0000256" key="2">
    <source>
        <dbReference type="ARBA" id="ARBA00008685"/>
    </source>
</evidence>
<keyword evidence="5" id="KW-1133">Transmembrane helix</keyword>
<name>A0A7R9M040_9ACAR</name>
<evidence type="ECO:0000256" key="5">
    <source>
        <dbReference type="ARBA" id="ARBA00022989"/>
    </source>
</evidence>
<dbReference type="PANTHER" id="PTHR18966">
    <property type="entry name" value="IONOTROPIC GLUTAMATE RECEPTOR"/>
    <property type="match status" value="1"/>
</dbReference>
<keyword evidence="7" id="KW-0472">Membrane</keyword>
<evidence type="ECO:0000256" key="11">
    <source>
        <dbReference type="ARBA" id="ARBA00023303"/>
    </source>
</evidence>
<sequence length="128" mass="14302">MIVVASYTANLAAYLVLNPRDDHAVSGIEDSRLRNPTENFTFATVKGSAVDMFFRSQVHLFNAYRTMEETNKQSPEEAIAAIKKGYLNAFIWDSPRLEYEAAKDCDLVISGELFGRSGYGIGLQKNRS</sequence>
<comment type="similarity">
    <text evidence="2">Belongs to the glutamate-gated ion channel (TC 1.A.10.1) family.</text>
</comment>
<protein>
    <recommendedName>
        <fullName evidence="12">Ionotropic glutamate receptor C-terminal domain-containing protein</fullName>
    </recommendedName>
</protein>
<reference evidence="13" key="1">
    <citation type="submission" date="2020-11" db="EMBL/GenBank/DDBJ databases">
        <authorList>
            <person name="Tran Van P."/>
        </authorList>
    </citation>
    <scope>NUCLEOTIDE SEQUENCE</scope>
</reference>
<evidence type="ECO:0000256" key="9">
    <source>
        <dbReference type="ARBA" id="ARBA00023180"/>
    </source>
</evidence>
<dbReference type="SMART" id="SM00079">
    <property type="entry name" value="PBPe"/>
    <property type="match status" value="1"/>
</dbReference>
<organism evidence="13">
    <name type="scientific">Medioppia subpectinata</name>
    <dbReference type="NCBI Taxonomy" id="1979941"/>
    <lineage>
        <taxon>Eukaryota</taxon>
        <taxon>Metazoa</taxon>
        <taxon>Ecdysozoa</taxon>
        <taxon>Arthropoda</taxon>
        <taxon>Chelicerata</taxon>
        <taxon>Arachnida</taxon>
        <taxon>Acari</taxon>
        <taxon>Acariformes</taxon>
        <taxon>Sarcoptiformes</taxon>
        <taxon>Oribatida</taxon>
        <taxon>Brachypylina</taxon>
        <taxon>Oppioidea</taxon>
        <taxon>Oppiidae</taxon>
        <taxon>Medioppia</taxon>
    </lineage>
</organism>